<dbReference type="EMBL" id="VSRR010007934">
    <property type="protein sequence ID" value="MPC47813.1"/>
    <property type="molecule type" value="Genomic_DNA"/>
</dbReference>
<organism evidence="1 2">
    <name type="scientific">Portunus trituberculatus</name>
    <name type="common">Swimming crab</name>
    <name type="synonym">Neptunus trituberculatus</name>
    <dbReference type="NCBI Taxonomy" id="210409"/>
    <lineage>
        <taxon>Eukaryota</taxon>
        <taxon>Metazoa</taxon>
        <taxon>Ecdysozoa</taxon>
        <taxon>Arthropoda</taxon>
        <taxon>Crustacea</taxon>
        <taxon>Multicrustacea</taxon>
        <taxon>Malacostraca</taxon>
        <taxon>Eumalacostraca</taxon>
        <taxon>Eucarida</taxon>
        <taxon>Decapoda</taxon>
        <taxon>Pleocyemata</taxon>
        <taxon>Brachyura</taxon>
        <taxon>Eubrachyura</taxon>
        <taxon>Portunoidea</taxon>
        <taxon>Portunidae</taxon>
        <taxon>Portuninae</taxon>
        <taxon>Portunus</taxon>
    </lineage>
</organism>
<dbReference type="AlphaFoldDB" id="A0A5B7FS19"/>
<evidence type="ECO:0000313" key="1">
    <source>
        <dbReference type="EMBL" id="MPC47813.1"/>
    </source>
</evidence>
<sequence length="65" mass="7024">MVYSCSWPVYQTYAGMTLKLIFERQEIVLLRAGAGGGFVRHGRSGVEAGGGMVEHGLPGRQVGRE</sequence>
<dbReference type="Proteomes" id="UP000324222">
    <property type="component" value="Unassembled WGS sequence"/>
</dbReference>
<reference evidence="1 2" key="1">
    <citation type="submission" date="2019-05" db="EMBL/GenBank/DDBJ databases">
        <title>Another draft genome of Portunus trituberculatus and its Hox gene families provides insights of decapod evolution.</title>
        <authorList>
            <person name="Jeong J.-H."/>
            <person name="Song I."/>
            <person name="Kim S."/>
            <person name="Choi T."/>
            <person name="Kim D."/>
            <person name="Ryu S."/>
            <person name="Kim W."/>
        </authorList>
    </citation>
    <scope>NUCLEOTIDE SEQUENCE [LARGE SCALE GENOMIC DNA]</scope>
    <source>
        <tissue evidence="1">Muscle</tissue>
    </source>
</reference>
<name>A0A5B7FS19_PORTR</name>
<keyword evidence="2" id="KW-1185">Reference proteome</keyword>
<comment type="caution">
    <text evidence="1">The sequence shown here is derived from an EMBL/GenBank/DDBJ whole genome shotgun (WGS) entry which is preliminary data.</text>
</comment>
<protein>
    <submittedName>
        <fullName evidence="1">Uncharacterized protein</fullName>
    </submittedName>
</protein>
<gene>
    <name evidence="1" type="ORF">E2C01_041571</name>
</gene>
<evidence type="ECO:0000313" key="2">
    <source>
        <dbReference type="Proteomes" id="UP000324222"/>
    </source>
</evidence>
<accession>A0A5B7FS19</accession>
<proteinExistence type="predicted"/>